<sequence>MSSLKTLAIAAVTTASLVSGASAAIVSTGTKSVDITCTGSCEFWDLSIDDFNAEGGNWVSASYGKIGNSNSNANRLSFVNNILGTTYAGQSESSDTDFSAPKLANFKDEDGGWSGSSEYYLAWGGKDPRYVLIKNNTANNVFSWNDPGKASGLSGADGFGEISAVPLPAAGLLGIFGLGSLAALRRRRRA</sequence>
<reference evidence="3 4" key="1">
    <citation type="submission" date="2018-04" db="EMBL/GenBank/DDBJ databases">
        <title>Genomic Encyclopedia of Archaeal and Bacterial Type Strains, Phase II (KMG-II): from individual species to whole genera.</title>
        <authorList>
            <person name="Goeker M."/>
        </authorList>
    </citation>
    <scope>NUCLEOTIDE SEQUENCE [LARGE SCALE GENOMIC DNA]</scope>
    <source>
        <strain evidence="3 4">DSM 29329</strain>
    </source>
</reference>
<proteinExistence type="predicted"/>
<keyword evidence="1" id="KW-1133">Transmembrane helix</keyword>
<keyword evidence="1" id="KW-0472">Membrane</keyword>
<accession>A0A2T6AD86</accession>
<gene>
    <name evidence="3" type="ORF">C8N44_12746</name>
</gene>
<dbReference type="AlphaFoldDB" id="A0A2T6AD86"/>
<dbReference type="RefSeq" id="WP_107978210.1">
    <property type="nucleotide sequence ID" value="NZ_BMEZ01000025.1"/>
</dbReference>
<dbReference type="EMBL" id="QBKN01000027">
    <property type="protein sequence ID" value="PTX41780.1"/>
    <property type="molecule type" value="Genomic_DNA"/>
</dbReference>
<feature type="signal peptide" evidence="2">
    <location>
        <begin position="1"/>
        <end position="23"/>
    </location>
</feature>
<evidence type="ECO:0000256" key="2">
    <source>
        <dbReference type="SAM" id="SignalP"/>
    </source>
</evidence>
<protein>
    <submittedName>
        <fullName evidence="3">Putative secreted protein</fullName>
    </submittedName>
</protein>
<keyword evidence="1" id="KW-0812">Transmembrane</keyword>
<feature type="transmembrane region" description="Helical" evidence="1">
    <location>
        <begin position="165"/>
        <end position="184"/>
    </location>
</feature>
<dbReference type="Proteomes" id="UP000244069">
    <property type="component" value="Unassembled WGS sequence"/>
</dbReference>
<evidence type="ECO:0000313" key="3">
    <source>
        <dbReference type="EMBL" id="PTX41780.1"/>
    </source>
</evidence>
<comment type="caution">
    <text evidence="3">The sequence shown here is derived from an EMBL/GenBank/DDBJ whole genome shotgun (WGS) entry which is preliminary data.</text>
</comment>
<name>A0A2T6AD86_9RHOB</name>
<keyword evidence="2" id="KW-0732">Signal</keyword>
<feature type="chain" id="PRO_5015500488" evidence="2">
    <location>
        <begin position="24"/>
        <end position="190"/>
    </location>
</feature>
<evidence type="ECO:0000256" key="1">
    <source>
        <dbReference type="SAM" id="Phobius"/>
    </source>
</evidence>
<organism evidence="3 4">
    <name type="scientific">Allosediminivita pacifica</name>
    <dbReference type="NCBI Taxonomy" id="1267769"/>
    <lineage>
        <taxon>Bacteria</taxon>
        <taxon>Pseudomonadati</taxon>
        <taxon>Pseudomonadota</taxon>
        <taxon>Alphaproteobacteria</taxon>
        <taxon>Rhodobacterales</taxon>
        <taxon>Paracoccaceae</taxon>
        <taxon>Allosediminivita</taxon>
    </lineage>
</organism>
<evidence type="ECO:0000313" key="4">
    <source>
        <dbReference type="Proteomes" id="UP000244069"/>
    </source>
</evidence>
<keyword evidence="4" id="KW-1185">Reference proteome</keyword>